<dbReference type="RefSeq" id="XP_018705065.1">
    <property type="nucleotide sequence ID" value="XM_018847485.1"/>
</dbReference>
<feature type="compositionally biased region" description="Polar residues" evidence="1">
    <location>
        <begin position="584"/>
        <end position="600"/>
    </location>
</feature>
<feature type="compositionally biased region" description="Low complexity" evidence="1">
    <location>
        <begin position="841"/>
        <end position="854"/>
    </location>
</feature>
<feature type="region of interest" description="Disordered" evidence="1">
    <location>
        <begin position="753"/>
        <end position="774"/>
    </location>
</feature>
<evidence type="ECO:0000313" key="2">
    <source>
        <dbReference type="EMBL" id="OAA66041.1"/>
    </source>
</evidence>
<dbReference type="EMBL" id="AZHB01000008">
    <property type="protein sequence ID" value="OAA66041.1"/>
    <property type="molecule type" value="Genomic_DNA"/>
</dbReference>
<feature type="region of interest" description="Disordered" evidence="1">
    <location>
        <begin position="435"/>
        <end position="545"/>
    </location>
</feature>
<evidence type="ECO:0000313" key="3">
    <source>
        <dbReference type="Proteomes" id="UP000076744"/>
    </source>
</evidence>
<sequence>MIPCALETEQRWLQKDVGRLRELLRLDNLACAKHHCEFTKALQSRLRAFDHDDSLITRSESTSTQDYDHCSAYQPWTESTRLYIINPRRALLAATRDIFKEAPPRDGVDHDLAMHGITSLDRLEKHRVVLVDAVKDAMAPAGHAADAASSLPALLRELDSAATLHHGLFHMGFRATVLIHALDPRRPRPMEHIMATLNALFPPAIAAEVATSSPLPPYSDGLRENIRFSVYEHLMRGEADDAAAWRALQTRLFTWCGMPGYADARDALLRYAEEFKKTELLCLSTLHALERRCGVPSSSSSLPSPVESLSFLTSCSASSRSSAAATAAVSPNPSSVFLSDRPDTSSLILRDSLASSGQAMSLSSSTAVAHRAAPLLRGMPGREVSVAKTDGAAFAGDVDAPPVLAYPDDLSRREFDRHPLAPHLGISPREQMQLGLGEEEEEDCEGGGYSVAGTPRPPAREKSKRRRFGRKGSDPQAPAPPPVPPLPPIPEALRPNLTAGNFGRIVRRMRSKSSLAASDRDSTTRTTSVASISSAGEPAAKTPRKLKMPFIRRSARAATISSPELQPASHDYASPFDSDWAAFATSQGPTPASSARQSVASPGAATMATAAEEQEAVQWRLAPARMSPMEFARSRLIRAALQRRGNNVSSSSGLTKRWFWTPRWEAFLVLPSRHLPSLDASPDRPREMSVLKLTPGPEQNAVLEHEIPQGEPDRRSFLSCPRLSLNLGGIALQFPSMLNLVALDGIHPFRSLSGPAKSASPPGATDKSRVARRSGVYAQQTEVASGLDTLHLGSPNQKAKQDYHFSSPAVHYNDRRRLQDGTENPSQDTASSSIAHPYRPATSQASSSPSAGSSWDLGRRRWCNTTNSGDGDGRGVADNNAAAAPRNFGPAATSHPGISAVAVRRRLRQHLAYDFGSVTPVAARRVGTLVAGRSVASLHAESEDFALPDAAEEERVLRPPPLQVPRRRPGGGGLRERDTTRRNLFRGDGEDDWRGLLRHLGDGVADGSPPPPPLPAPWAPLRLDDQPTTPSRHRRSSMLSHLSMTPTALRLVGSPCGQDDEEEEGGVHSGFSARQRKVASTYQPLPDSPTLPVVGPQKKDYGMLTCVAWPPAMNKTACMRESVASANKSRRFLHDVEVRAAEGG</sequence>
<feature type="compositionally biased region" description="Low complexity" evidence="1">
    <location>
        <begin position="879"/>
        <end position="892"/>
    </location>
</feature>
<protein>
    <submittedName>
        <fullName evidence="2">Uncharacterized protein</fullName>
    </submittedName>
</protein>
<feature type="compositionally biased region" description="Polar residues" evidence="1">
    <location>
        <begin position="821"/>
        <end position="834"/>
    </location>
</feature>
<dbReference type="OrthoDB" id="4889313at2759"/>
<keyword evidence="3" id="KW-1185">Reference proteome</keyword>
<feature type="compositionally biased region" description="Pro residues" evidence="1">
    <location>
        <begin position="1008"/>
        <end position="1018"/>
    </location>
</feature>
<organism evidence="2 3">
    <name type="scientific">Cordyceps fumosorosea (strain ARSEF 2679)</name>
    <name type="common">Isaria fumosorosea</name>
    <dbReference type="NCBI Taxonomy" id="1081104"/>
    <lineage>
        <taxon>Eukaryota</taxon>
        <taxon>Fungi</taxon>
        <taxon>Dikarya</taxon>
        <taxon>Ascomycota</taxon>
        <taxon>Pezizomycotina</taxon>
        <taxon>Sordariomycetes</taxon>
        <taxon>Hypocreomycetidae</taxon>
        <taxon>Hypocreales</taxon>
        <taxon>Cordycipitaceae</taxon>
        <taxon>Cordyceps</taxon>
    </lineage>
</organism>
<dbReference type="Proteomes" id="UP000076744">
    <property type="component" value="Unassembled WGS sequence"/>
</dbReference>
<evidence type="ECO:0000256" key="1">
    <source>
        <dbReference type="SAM" id="MobiDB-lite"/>
    </source>
</evidence>
<dbReference type="GeneID" id="30020171"/>
<gene>
    <name evidence="2" type="ORF">ISF_03879</name>
</gene>
<proteinExistence type="predicted"/>
<feature type="compositionally biased region" description="Basic and acidic residues" evidence="1">
    <location>
        <begin position="974"/>
        <end position="989"/>
    </location>
</feature>
<feature type="region of interest" description="Disordered" evidence="1">
    <location>
        <begin position="818"/>
        <end position="895"/>
    </location>
</feature>
<feature type="region of interest" description="Disordered" evidence="1">
    <location>
        <begin position="1001"/>
        <end position="1039"/>
    </location>
</feature>
<name>A0A167Y9W9_CORFA</name>
<reference evidence="2 3" key="1">
    <citation type="journal article" date="2016" name="Genome Biol. Evol.">
        <title>Divergent and convergent evolution of fungal pathogenicity.</title>
        <authorList>
            <person name="Shang Y."/>
            <person name="Xiao G."/>
            <person name="Zheng P."/>
            <person name="Cen K."/>
            <person name="Zhan S."/>
            <person name="Wang C."/>
        </authorList>
    </citation>
    <scope>NUCLEOTIDE SEQUENCE [LARGE SCALE GENOMIC DNA]</scope>
    <source>
        <strain evidence="2 3">ARSEF 2679</strain>
    </source>
</reference>
<feature type="region of interest" description="Disordered" evidence="1">
    <location>
        <begin position="1056"/>
        <end position="1075"/>
    </location>
</feature>
<comment type="caution">
    <text evidence="2">The sequence shown here is derived from an EMBL/GenBank/DDBJ whole genome shotgun (WGS) entry which is preliminary data.</text>
</comment>
<dbReference type="STRING" id="1081104.A0A167Y9W9"/>
<feature type="compositionally biased region" description="Pro residues" evidence="1">
    <location>
        <begin position="477"/>
        <end position="490"/>
    </location>
</feature>
<feature type="region of interest" description="Disordered" evidence="1">
    <location>
        <begin position="961"/>
        <end position="989"/>
    </location>
</feature>
<accession>A0A167Y9W9</accession>
<feature type="region of interest" description="Disordered" evidence="1">
    <location>
        <begin position="583"/>
        <end position="607"/>
    </location>
</feature>
<dbReference type="AlphaFoldDB" id="A0A167Y9W9"/>